<dbReference type="AlphaFoldDB" id="A0A1I6GCR7"/>
<gene>
    <name evidence="3" type="ORF">SAMN04488002_1238</name>
</gene>
<dbReference type="InterPro" id="IPR004104">
    <property type="entry name" value="Gfo/Idh/MocA-like_OxRdtase_C"/>
</dbReference>
<evidence type="ECO:0000259" key="1">
    <source>
        <dbReference type="Pfam" id="PF01408"/>
    </source>
</evidence>
<dbReference type="EMBL" id="FOYO01000001">
    <property type="protein sequence ID" value="SFR39867.1"/>
    <property type="molecule type" value="Genomic_DNA"/>
</dbReference>
<dbReference type="PANTHER" id="PTHR43593">
    <property type="match status" value="1"/>
</dbReference>
<dbReference type="InterPro" id="IPR000683">
    <property type="entry name" value="Gfo/Idh/MocA-like_OxRdtase_N"/>
</dbReference>
<evidence type="ECO:0000313" key="4">
    <source>
        <dbReference type="Proteomes" id="UP000199658"/>
    </source>
</evidence>
<keyword evidence="4" id="KW-1185">Reference proteome</keyword>
<organism evidence="3 4">
    <name type="scientific">Litoreibacter janthinus</name>
    <dbReference type="NCBI Taxonomy" id="670154"/>
    <lineage>
        <taxon>Bacteria</taxon>
        <taxon>Pseudomonadati</taxon>
        <taxon>Pseudomonadota</taxon>
        <taxon>Alphaproteobacteria</taxon>
        <taxon>Rhodobacterales</taxon>
        <taxon>Roseobacteraceae</taxon>
        <taxon>Litoreibacter</taxon>
    </lineage>
</organism>
<dbReference type="Gene3D" id="3.40.50.720">
    <property type="entry name" value="NAD(P)-binding Rossmann-like Domain"/>
    <property type="match status" value="1"/>
</dbReference>
<dbReference type="Gene3D" id="3.30.360.10">
    <property type="entry name" value="Dihydrodipicolinate Reductase, domain 2"/>
    <property type="match status" value="1"/>
</dbReference>
<dbReference type="GO" id="GO:0000166">
    <property type="term" value="F:nucleotide binding"/>
    <property type="evidence" value="ECO:0007669"/>
    <property type="project" value="InterPro"/>
</dbReference>
<dbReference type="InterPro" id="IPR036291">
    <property type="entry name" value="NAD(P)-bd_dom_sf"/>
</dbReference>
<dbReference type="Proteomes" id="UP000199658">
    <property type="component" value="Unassembled WGS sequence"/>
</dbReference>
<feature type="domain" description="Gfo/Idh/MocA-like oxidoreductase C-terminal" evidence="2">
    <location>
        <begin position="145"/>
        <end position="364"/>
    </location>
</feature>
<dbReference type="PANTHER" id="PTHR43593:SF1">
    <property type="entry name" value="INOSITOL 2-DEHYDROGENASE"/>
    <property type="match status" value="1"/>
</dbReference>
<evidence type="ECO:0000259" key="2">
    <source>
        <dbReference type="Pfam" id="PF02894"/>
    </source>
</evidence>
<protein>
    <submittedName>
        <fullName evidence="3">Predicted dehydrogenase</fullName>
    </submittedName>
</protein>
<dbReference type="Pfam" id="PF01408">
    <property type="entry name" value="GFO_IDH_MocA"/>
    <property type="match status" value="1"/>
</dbReference>
<dbReference type="Pfam" id="PF02894">
    <property type="entry name" value="GFO_IDH_MocA_C"/>
    <property type="match status" value="1"/>
</dbReference>
<dbReference type="RefSeq" id="WP_090213826.1">
    <property type="nucleotide sequence ID" value="NZ_FOYO01000001.1"/>
</dbReference>
<reference evidence="4" key="1">
    <citation type="submission" date="2016-10" db="EMBL/GenBank/DDBJ databases">
        <authorList>
            <person name="Varghese N."/>
            <person name="Submissions S."/>
        </authorList>
    </citation>
    <scope>NUCLEOTIDE SEQUENCE [LARGE SCALE GENOMIC DNA]</scope>
    <source>
        <strain evidence="4">DSM 26921</strain>
    </source>
</reference>
<dbReference type="SUPFAM" id="SSF51735">
    <property type="entry name" value="NAD(P)-binding Rossmann-fold domains"/>
    <property type="match status" value="1"/>
</dbReference>
<sequence length="377" mass="41622">MPQQVNYGVIGCGMMGQEHLRNIALLPDTRVSAIFEPDTDMAAQALAYAPEATLVDSVDALLEIADLDCILIVSPNFRHVEQLEALAQKRALPVLVEKPLFTDPQDVERVEAFRLNYPAPVWVAMEYRYMPPIATFLSEAAEATGGVKMLTIREHRFPFLPKVGDWNRFNRNTGGTFVEKCCHFFDLMRLVIQSEPVRIMASGGQDVNHLEESYNGETPDIFDNGYVIVDFASGARSVLELCMFAEGARYQEEISAVGPRGKIEALVPGPGRFWPDHLGAPPVPQVIVSPRNPKGPRARDIPVDPTILVAGDHNGSTFYQHQGFVELVRGKREAADVSLDDGMISVIMGMAAQLSMKEHRAVEIAEIAGRNAKRTLP</sequence>
<proteinExistence type="predicted"/>
<name>A0A1I6GCR7_9RHOB</name>
<accession>A0A1I6GCR7</accession>
<dbReference type="OrthoDB" id="9815825at2"/>
<evidence type="ECO:0000313" key="3">
    <source>
        <dbReference type="EMBL" id="SFR39867.1"/>
    </source>
</evidence>
<feature type="domain" description="Gfo/Idh/MocA-like oxidoreductase N-terminal" evidence="1">
    <location>
        <begin position="5"/>
        <end position="110"/>
    </location>
</feature>
<dbReference type="InterPro" id="IPR050424">
    <property type="entry name" value="Gfo-Idh-MocA_inositol_DH"/>
</dbReference>
<dbReference type="SUPFAM" id="SSF55347">
    <property type="entry name" value="Glyceraldehyde-3-phosphate dehydrogenase-like, C-terminal domain"/>
    <property type="match status" value="1"/>
</dbReference>
<dbReference type="STRING" id="670154.SAMN04488002_1238"/>